<evidence type="ECO:0000313" key="2">
    <source>
        <dbReference type="EMBL" id="SLN37877.1"/>
    </source>
</evidence>
<proteinExistence type="predicted"/>
<dbReference type="EMBL" id="FWFL01000004">
    <property type="protein sequence ID" value="SLN37877.1"/>
    <property type="molecule type" value="Genomic_DNA"/>
</dbReference>
<dbReference type="RefSeq" id="WP_085892081.1">
    <property type="nucleotide sequence ID" value="NZ_FWFL01000004.1"/>
</dbReference>
<feature type="chain" id="PRO_5012170130" evidence="1">
    <location>
        <begin position="29"/>
        <end position="168"/>
    </location>
</feature>
<evidence type="ECO:0000256" key="1">
    <source>
        <dbReference type="SAM" id="SignalP"/>
    </source>
</evidence>
<keyword evidence="1" id="KW-0732">Signal</keyword>
<dbReference type="PROSITE" id="PS51257">
    <property type="entry name" value="PROKAR_LIPOPROTEIN"/>
    <property type="match status" value="1"/>
</dbReference>
<dbReference type="AlphaFoldDB" id="A0A1Y5SHP1"/>
<dbReference type="Proteomes" id="UP000193827">
    <property type="component" value="Unassembled WGS sequence"/>
</dbReference>
<sequence length="168" mass="17589">MDFEMSKASSTLVVIAVTSCAWAPLAHANEVTDVLIAEFAAVCLASDVGEDRYDALSTANGWEPLDPAATNDPNVTASYVKLLQAQPIISSFGFSEGEVTPFCSIQSMSGDVGKLTAWVAEELLGSNPQVVPGMVVKTIYEVNVETAPNVSTVTVQSAFGIVSLIGSQ</sequence>
<gene>
    <name evidence="2" type="ORF">PEL8287_01834</name>
</gene>
<feature type="signal peptide" evidence="1">
    <location>
        <begin position="1"/>
        <end position="28"/>
    </location>
</feature>
<reference evidence="2 3" key="1">
    <citation type="submission" date="2017-03" db="EMBL/GenBank/DDBJ databases">
        <authorList>
            <person name="Afonso C.L."/>
            <person name="Miller P.J."/>
            <person name="Scott M.A."/>
            <person name="Spackman E."/>
            <person name="Goraichik I."/>
            <person name="Dimitrov K.M."/>
            <person name="Suarez D.L."/>
            <person name="Swayne D.E."/>
        </authorList>
    </citation>
    <scope>NUCLEOTIDE SEQUENCE [LARGE SCALE GENOMIC DNA]</scope>
    <source>
        <strain evidence="2 3">CECT 8287</strain>
    </source>
</reference>
<protein>
    <submittedName>
        <fullName evidence="2">Uncharacterized protein</fullName>
    </submittedName>
</protein>
<organism evidence="2 3">
    <name type="scientific">Roseovarius litorisediminis</name>
    <dbReference type="NCBI Taxonomy" id="1312363"/>
    <lineage>
        <taxon>Bacteria</taxon>
        <taxon>Pseudomonadati</taxon>
        <taxon>Pseudomonadota</taxon>
        <taxon>Alphaproteobacteria</taxon>
        <taxon>Rhodobacterales</taxon>
        <taxon>Roseobacteraceae</taxon>
        <taxon>Roseovarius</taxon>
    </lineage>
</organism>
<keyword evidence="3" id="KW-1185">Reference proteome</keyword>
<name>A0A1Y5SHP1_9RHOB</name>
<accession>A0A1Y5SHP1</accession>
<evidence type="ECO:0000313" key="3">
    <source>
        <dbReference type="Proteomes" id="UP000193827"/>
    </source>
</evidence>